<keyword evidence="3" id="KW-1185">Reference proteome</keyword>
<proteinExistence type="predicted"/>
<dbReference type="EMBL" id="PDJD01000001">
    <property type="protein sequence ID" value="PFG19012.1"/>
    <property type="molecule type" value="Genomic_DNA"/>
</dbReference>
<feature type="transmembrane region" description="Helical" evidence="1">
    <location>
        <begin position="46"/>
        <end position="68"/>
    </location>
</feature>
<sequence>MPWWGDLLVALAIAVGLLGSVLQVLPGSTLVGTAVAIWGLVTGGTLGWTTAIIALVLTALAWVMGYVVAGRYLRKRQVPGRTMLVGGLLGIVGFFVIPVIGLFVGFVLGVYAMERIRLGAHQHAWRATLAAIKASGLTILVELSFALLIAGTWVVALILR</sequence>
<evidence type="ECO:0000313" key="3">
    <source>
        <dbReference type="Proteomes" id="UP000224915"/>
    </source>
</evidence>
<evidence type="ECO:0008006" key="4">
    <source>
        <dbReference type="Google" id="ProtNLM"/>
    </source>
</evidence>
<feature type="transmembrane region" description="Helical" evidence="1">
    <location>
        <begin position="132"/>
        <end position="159"/>
    </location>
</feature>
<accession>A0A2A9CZA2</accession>
<comment type="caution">
    <text evidence="2">The sequence shown here is derived from an EMBL/GenBank/DDBJ whole genome shotgun (WGS) entry which is preliminary data.</text>
</comment>
<feature type="transmembrane region" description="Helical" evidence="1">
    <location>
        <begin position="88"/>
        <end position="112"/>
    </location>
</feature>
<gene>
    <name evidence="2" type="ORF">ATL40_0566</name>
</gene>
<protein>
    <recommendedName>
        <fullName evidence="4">DUF456 domain-containing protein</fullName>
    </recommendedName>
</protein>
<keyword evidence="1" id="KW-0472">Membrane</keyword>
<dbReference type="Proteomes" id="UP000224915">
    <property type="component" value="Unassembled WGS sequence"/>
</dbReference>
<dbReference type="RefSeq" id="WP_098468215.1">
    <property type="nucleotide sequence ID" value="NZ_PDJD01000001.1"/>
</dbReference>
<reference evidence="2 3" key="1">
    <citation type="submission" date="2017-10" db="EMBL/GenBank/DDBJ databases">
        <title>Sequencing the genomes of 1000 actinobacteria strains.</title>
        <authorList>
            <person name="Klenk H.-P."/>
        </authorList>
    </citation>
    <scope>NUCLEOTIDE SEQUENCE [LARGE SCALE GENOMIC DNA]</scope>
    <source>
        <strain evidence="2 3">DSM 21801</strain>
    </source>
</reference>
<name>A0A2A9CZA2_9MICO</name>
<dbReference type="Pfam" id="PF04306">
    <property type="entry name" value="DUF456"/>
    <property type="match status" value="1"/>
</dbReference>
<keyword evidence="1" id="KW-1133">Transmembrane helix</keyword>
<evidence type="ECO:0000256" key="1">
    <source>
        <dbReference type="SAM" id="Phobius"/>
    </source>
</evidence>
<organism evidence="2 3">
    <name type="scientific">Serinibacter salmoneus</name>
    <dbReference type="NCBI Taxonomy" id="556530"/>
    <lineage>
        <taxon>Bacteria</taxon>
        <taxon>Bacillati</taxon>
        <taxon>Actinomycetota</taxon>
        <taxon>Actinomycetes</taxon>
        <taxon>Micrococcales</taxon>
        <taxon>Beutenbergiaceae</taxon>
        <taxon>Serinibacter</taxon>
    </lineage>
</organism>
<keyword evidence="1" id="KW-0812">Transmembrane</keyword>
<dbReference type="OrthoDB" id="3577600at2"/>
<dbReference type="InterPro" id="IPR007403">
    <property type="entry name" value="DUF456"/>
</dbReference>
<dbReference type="AlphaFoldDB" id="A0A2A9CZA2"/>
<evidence type="ECO:0000313" key="2">
    <source>
        <dbReference type="EMBL" id="PFG19012.1"/>
    </source>
</evidence>